<proteinExistence type="predicted"/>
<comment type="caution">
    <text evidence="1">The sequence shown here is derived from an EMBL/GenBank/DDBJ whole genome shotgun (WGS) entry which is preliminary data.</text>
</comment>
<dbReference type="EMBL" id="JBHTNU010000001">
    <property type="protein sequence ID" value="MFD1425470.1"/>
    <property type="molecule type" value="Genomic_DNA"/>
</dbReference>
<dbReference type="NCBIfam" id="TIGR02681">
    <property type="entry name" value="phage_pRha"/>
    <property type="match status" value="1"/>
</dbReference>
<gene>
    <name evidence="1" type="ORF">ACFQ4Y_00795</name>
</gene>
<dbReference type="RefSeq" id="WP_380162234.1">
    <property type="nucleotide sequence ID" value="NZ_JBHTNU010000001.1"/>
</dbReference>
<evidence type="ECO:0000313" key="1">
    <source>
        <dbReference type="EMBL" id="MFD1425470.1"/>
    </source>
</evidence>
<evidence type="ECO:0000313" key="2">
    <source>
        <dbReference type="Proteomes" id="UP001597282"/>
    </source>
</evidence>
<dbReference type="Proteomes" id="UP001597282">
    <property type="component" value="Unassembled WGS sequence"/>
</dbReference>
<name>A0ABW4C430_9BACL</name>
<reference evidence="2" key="1">
    <citation type="journal article" date="2019" name="Int. J. Syst. Evol. Microbiol.">
        <title>The Global Catalogue of Microorganisms (GCM) 10K type strain sequencing project: providing services to taxonomists for standard genome sequencing and annotation.</title>
        <authorList>
            <consortium name="The Broad Institute Genomics Platform"/>
            <consortium name="The Broad Institute Genome Sequencing Center for Infectious Disease"/>
            <person name="Wu L."/>
            <person name="Ma J."/>
        </authorList>
    </citation>
    <scope>NUCLEOTIDE SEQUENCE [LARGE SCALE GENOMIC DNA]</scope>
    <source>
        <strain evidence="2">S1</strain>
    </source>
</reference>
<dbReference type="Pfam" id="PF09669">
    <property type="entry name" value="Phage_pRha"/>
    <property type="match status" value="1"/>
</dbReference>
<accession>A0ABW4C430</accession>
<protein>
    <submittedName>
        <fullName evidence="1">Rha family transcriptional regulator</fullName>
    </submittedName>
</protein>
<dbReference type="InterPro" id="IPR014054">
    <property type="entry name" value="Phage_regulatory_Rha"/>
</dbReference>
<keyword evidence="2" id="KW-1185">Reference proteome</keyword>
<organism evidence="1 2">
    <name type="scientific">Kroppenstedtia sanguinis</name>
    <dbReference type="NCBI Taxonomy" id="1380684"/>
    <lineage>
        <taxon>Bacteria</taxon>
        <taxon>Bacillati</taxon>
        <taxon>Bacillota</taxon>
        <taxon>Bacilli</taxon>
        <taxon>Bacillales</taxon>
        <taxon>Thermoactinomycetaceae</taxon>
        <taxon>Kroppenstedtia</taxon>
    </lineage>
</organism>
<sequence>MGEVQKVNFGVVERGGRIITTSRKVAQVFEKRHDHILRDIENIKTDLLKIEEPDNLAPQNWGTNFIQSEYKLRGRKYPEYLLTRDGFTLLAMGFTGAKALQFKMAYIFSRRNVRGDQDRGMERLQDPVCGN</sequence>